<name>A0A4Y1YQ36_9PROT</name>
<accession>A0A4Y1YQ36</accession>
<gene>
    <name evidence="1" type="ORF">Nstercoris_00274</name>
</gene>
<evidence type="ECO:0000313" key="2">
    <source>
        <dbReference type="Proteomes" id="UP000316473"/>
    </source>
</evidence>
<dbReference type="InterPro" id="IPR026350">
    <property type="entry name" value="GxxExxY"/>
</dbReference>
<organism evidence="1 2">
    <name type="scientific">Nitrosomonas stercoris</name>
    <dbReference type="NCBI Taxonomy" id="1444684"/>
    <lineage>
        <taxon>Bacteria</taxon>
        <taxon>Pseudomonadati</taxon>
        <taxon>Pseudomonadota</taxon>
        <taxon>Betaproteobacteria</taxon>
        <taxon>Nitrosomonadales</taxon>
        <taxon>Nitrosomonadaceae</taxon>
        <taxon>Nitrosomonas</taxon>
    </lineage>
</organism>
<dbReference type="Pfam" id="PF13366">
    <property type="entry name" value="PDDEXK_3"/>
    <property type="match status" value="1"/>
</dbReference>
<evidence type="ECO:0008006" key="3">
    <source>
        <dbReference type="Google" id="ProtNLM"/>
    </source>
</evidence>
<sequence>MTTDEQTYRIIGAAMTVHRALGSGFLEAVYQEALELELIALNIPHHREKALPILYRGTPLQAFYKADFVCFDTTIVELKALKQLSGVEEAQVINYLKASGLNKALLLNFGASSLQHKRLVFNLRESAQSADNHE</sequence>
<evidence type="ECO:0000313" key="1">
    <source>
        <dbReference type="EMBL" id="BBL34045.1"/>
    </source>
</evidence>
<proteinExistence type="predicted"/>
<dbReference type="KEGG" id="nst:Nstercoris_00274"/>
<reference evidence="1 2" key="1">
    <citation type="submission" date="2019-06" db="EMBL/GenBank/DDBJ databases">
        <title>Nitrosomonas stercoris KYUHI-S whole genome shotgun sequence.</title>
        <authorList>
            <person name="Nakagawa T."/>
            <person name="Tsuchiya Y."/>
            <person name="Takahashi R."/>
        </authorList>
    </citation>
    <scope>NUCLEOTIDE SEQUENCE [LARGE SCALE GENOMIC DNA]</scope>
    <source>
        <strain evidence="1 2">KYUHI-S</strain>
    </source>
</reference>
<keyword evidence="2" id="KW-1185">Reference proteome</keyword>
<dbReference type="Proteomes" id="UP000316473">
    <property type="component" value="Chromosome"/>
</dbReference>
<dbReference type="AlphaFoldDB" id="A0A4Y1YQ36"/>
<protein>
    <recommendedName>
        <fullName evidence="3">GxxExxY protein</fullName>
    </recommendedName>
</protein>
<dbReference type="NCBIfam" id="TIGR04256">
    <property type="entry name" value="GxxExxY"/>
    <property type="match status" value="1"/>
</dbReference>
<dbReference type="EMBL" id="AP019755">
    <property type="protein sequence ID" value="BBL34045.1"/>
    <property type="molecule type" value="Genomic_DNA"/>
</dbReference>